<name>A0A127F749_STEDE</name>
<dbReference type="STRING" id="465721.ACG33_03920"/>
<dbReference type="EMBL" id="CP011971">
    <property type="protein sequence ID" value="AMN46266.1"/>
    <property type="molecule type" value="Genomic_DNA"/>
</dbReference>
<dbReference type="Pfam" id="PF02538">
    <property type="entry name" value="Hydantoinase_B"/>
    <property type="match status" value="1"/>
</dbReference>
<accession>A0A127F749</accession>
<proteinExistence type="predicted"/>
<dbReference type="GO" id="GO:0017168">
    <property type="term" value="F:5-oxoprolinase (ATP-hydrolyzing) activity"/>
    <property type="evidence" value="ECO:0007669"/>
    <property type="project" value="TreeGrafter"/>
</dbReference>
<evidence type="ECO:0000313" key="3">
    <source>
        <dbReference type="Proteomes" id="UP000070250"/>
    </source>
</evidence>
<dbReference type="KEGG" id="sdf:ACG33_03920"/>
<keyword evidence="2" id="KW-0436">Ligase</keyword>
<evidence type="ECO:0000313" key="2">
    <source>
        <dbReference type="EMBL" id="AMN46266.1"/>
    </source>
</evidence>
<evidence type="ECO:0000259" key="1">
    <source>
        <dbReference type="Pfam" id="PF02538"/>
    </source>
</evidence>
<feature type="domain" description="Hydantoinase B/oxoprolinase" evidence="1">
    <location>
        <begin position="39"/>
        <end position="549"/>
    </location>
</feature>
<dbReference type="GO" id="GO:0006749">
    <property type="term" value="P:glutathione metabolic process"/>
    <property type="evidence" value="ECO:0007669"/>
    <property type="project" value="TreeGrafter"/>
</dbReference>
<dbReference type="Proteomes" id="UP000070250">
    <property type="component" value="Chromosome"/>
</dbReference>
<dbReference type="AlphaFoldDB" id="A0A127F749"/>
<dbReference type="OrthoDB" id="5288472at2"/>
<protein>
    <submittedName>
        <fullName evidence="2">Acetone carboxylase, alpha subunit</fullName>
        <ecNumber evidence="2">6.4.1.6</ecNumber>
    </submittedName>
</protein>
<sequence length="731" mass="80965">MTSQLKLKEQLKVNDELFAKTGCMFGLEKLTEKENNPGLYEAVWHILLSVCNTAWEVGCKVSASPVAAEGGDALWALHTPTGECICTSYGITAHVGLLAAMVRKFIEMGYEDSPGFKQGDIFENNDPHYGGIHMPDMDTAMPIFYKGKLVAWASSVTHVADAGAVLPGSINFMNPDTFSDGMPVSLERIGENDRYYPWYELRIKSRTRAPDWVLGDARGRLAGLITVREKLLETIEKYGLEFFEKASREYIEDSRRYAVARIRNQAVPGRVRKSQFKDLTLKGKVVIMPKQDIDLLSNVPMEMRIDANANVHLSLAGASGSVPFGQNITPTALSSALLMGYSHVVGFDMFNSGPTFALTVDTPPPGSWCNPFPVDWFASTGMGWSSAIRWLSSLYEVTGRLYYMRGFVEEMSAGAGTTMAAEWHGTNQYGQYAVCLTLEQASNGSPARGIADGEPAAWCLYTANADFGNAEVMELYYPFMYLGRNMEPDSGGYGKFRGGMGHTTVWMVMNTPEIHYSAACAGANSKITANHGMYGAYPMPGDRVAYAAGTNVKELIEQRKPLVHERGLDPDYPTLSQNIVADVLNNDVVVPANIPETLHEYDLVINPTSGSQAMGDPIERDPALVKDDLDKGLTRPWVAENIHGVIARKEANGDWLVDEDATTEKRRLICEARKQRGVPFREWWQQERKQIVAGANMDEAVKRMWRSSMKLSPGYAAELRAFWNLPADFEF</sequence>
<dbReference type="PANTHER" id="PTHR11365:SF23">
    <property type="entry name" value="HYPOTHETICAL 5-OXOPROLINASE (EUROFUNG)-RELATED"/>
    <property type="match status" value="1"/>
</dbReference>
<dbReference type="EC" id="6.4.1.6" evidence="2"/>
<gene>
    <name evidence="2" type="ORF">ACG33_03920</name>
</gene>
<keyword evidence="3" id="KW-1185">Reference proteome</keyword>
<organism evidence="2 3">
    <name type="scientific">Steroidobacter denitrificans</name>
    <dbReference type="NCBI Taxonomy" id="465721"/>
    <lineage>
        <taxon>Bacteria</taxon>
        <taxon>Pseudomonadati</taxon>
        <taxon>Pseudomonadota</taxon>
        <taxon>Gammaproteobacteria</taxon>
        <taxon>Steroidobacterales</taxon>
        <taxon>Steroidobacteraceae</taxon>
        <taxon>Steroidobacter</taxon>
    </lineage>
</organism>
<dbReference type="InterPro" id="IPR003692">
    <property type="entry name" value="Hydantoinase_B"/>
</dbReference>
<dbReference type="GO" id="GO:0005829">
    <property type="term" value="C:cytosol"/>
    <property type="evidence" value="ECO:0007669"/>
    <property type="project" value="TreeGrafter"/>
</dbReference>
<dbReference type="PANTHER" id="PTHR11365">
    <property type="entry name" value="5-OXOPROLINASE RELATED"/>
    <property type="match status" value="1"/>
</dbReference>
<dbReference type="RefSeq" id="WP_066918884.1">
    <property type="nucleotide sequence ID" value="NZ_CP011971.1"/>
</dbReference>
<reference evidence="2 3" key="1">
    <citation type="submission" date="2015-06" db="EMBL/GenBank/DDBJ databases">
        <title>A Comprehensive Approach to Explore the Metabolic and Phylogenetic Diversity of Bacterial Steroid Degradation in the Environment: Testosterone as an Example.</title>
        <authorList>
            <person name="Yang F.-C."/>
            <person name="Chen Y.-L."/>
            <person name="Yu C.-P."/>
            <person name="Tang S.-L."/>
            <person name="Wang P.-H."/>
            <person name="Ismail W."/>
            <person name="Wang C.-H."/>
            <person name="Yang C.-Y."/>
            <person name="Chiang Y.-R."/>
        </authorList>
    </citation>
    <scope>NUCLEOTIDE SEQUENCE [LARGE SCALE GENOMIC DNA]</scope>
    <source>
        <strain evidence="2 3">DSM 18526</strain>
    </source>
</reference>
<dbReference type="InterPro" id="IPR045079">
    <property type="entry name" value="Oxoprolinase-like"/>
</dbReference>
<dbReference type="PATRIC" id="fig|465721.4.peg.840"/>
<dbReference type="GO" id="GO:0018710">
    <property type="term" value="F:acetone carboxylase activity"/>
    <property type="evidence" value="ECO:0007669"/>
    <property type="project" value="UniProtKB-EC"/>
</dbReference>